<evidence type="ECO:0000256" key="8">
    <source>
        <dbReference type="SAM" id="MobiDB-lite"/>
    </source>
</evidence>
<comment type="subcellular location">
    <subcellularLocation>
        <location evidence="1">Mitochondrion inner membrane</location>
        <topology evidence="1">Single-pass membrane protein</topology>
    </subcellularLocation>
</comment>
<dbReference type="GeneID" id="63684884"/>
<dbReference type="GO" id="GO:0005743">
    <property type="term" value="C:mitochondrial inner membrane"/>
    <property type="evidence" value="ECO:0007669"/>
    <property type="project" value="UniProtKB-SubCell"/>
</dbReference>
<name>M5G5M3_DACPD</name>
<dbReference type="HOGENOM" id="CLU_037786_0_0_1"/>
<evidence type="ECO:0000313" key="11">
    <source>
        <dbReference type="Proteomes" id="UP000030653"/>
    </source>
</evidence>
<evidence type="ECO:0000259" key="9">
    <source>
        <dbReference type="PROSITE" id="PS51758"/>
    </source>
</evidence>
<dbReference type="InterPro" id="IPR033122">
    <property type="entry name" value="LETM1-like_RBD"/>
</dbReference>
<proteinExistence type="predicted"/>
<dbReference type="OMA" id="WETRFIR"/>
<feature type="domain" description="Letm1 RBD" evidence="9">
    <location>
        <begin position="212"/>
        <end position="409"/>
    </location>
</feature>
<keyword evidence="11" id="KW-1185">Reference proteome</keyword>
<keyword evidence="3" id="KW-0999">Mitochondrion inner membrane</keyword>
<gene>
    <name evidence="10" type="ORF">DACRYDRAFT_114441</name>
</gene>
<dbReference type="GO" id="GO:0030003">
    <property type="term" value="P:intracellular monoatomic cation homeostasis"/>
    <property type="evidence" value="ECO:0007669"/>
    <property type="project" value="TreeGrafter"/>
</dbReference>
<dbReference type="GO" id="GO:0043022">
    <property type="term" value="F:ribosome binding"/>
    <property type="evidence" value="ECO:0007669"/>
    <property type="project" value="InterPro"/>
</dbReference>
<evidence type="ECO:0000256" key="3">
    <source>
        <dbReference type="ARBA" id="ARBA00022792"/>
    </source>
</evidence>
<keyword evidence="2" id="KW-0812">Transmembrane</keyword>
<evidence type="ECO:0000256" key="7">
    <source>
        <dbReference type="PROSITE-ProRule" id="PRU01094"/>
    </source>
</evidence>
<dbReference type="EMBL" id="JH795858">
    <property type="protein sequence ID" value="EJU04004.1"/>
    <property type="molecule type" value="Genomic_DNA"/>
</dbReference>
<dbReference type="PANTHER" id="PTHR14009">
    <property type="entry name" value="LEUCINE ZIPPER-EF-HAND CONTAINING TRANSMEMBRANE PROTEIN"/>
    <property type="match status" value="1"/>
</dbReference>
<keyword evidence="6" id="KW-0472">Membrane</keyword>
<dbReference type="Pfam" id="PF07766">
    <property type="entry name" value="LETM1_RBD"/>
    <property type="match status" value="1"/>
</dbReference>
<accession>M5G5M3</accession>
<keyword evidence="4" id="KW-1133">Transmembrane helix</keyword>
<evidence type="ECO:0000313" key="10">
    <source>
        <dbReference type="EMBL" id="EJU04004.1"/>
    </source>
</evidence>
<dbReference type="PANTHER" id="PTHR14009:SF1">
    <property type="entry name" value="MITOCHONDRIAL PROTON_CALCIUM EXCHANGER PROTEIN"/>
    <property type="match status" value="1"/>
</dbReference>
<sequence>MFSAVIVQRQAAHLYRSKSPLLSTSELSIRAFHGRPSALRYTRLYATVPTTSERKLEQPLRPPSTEGKKKKVELRPSPKLPETPIQAKASKSNAPPPPAPKFTPSELDAAPQPLPIPSTPEVAQPHGLRSAIDIAISDVLRASREGQLAPIDPFLPWVQRMFRLGIELAKFYWRGTKRFFEHRKIVGDIGRRCEEERRGRTWREERFVQLYKSDRIKLLPFILTILILEEVVPLIVIYAPFLLPSTCILPSQQERMEAARITKHRAALAQLGAALNQAPSSEKATSQFRIADLSPQLVKGLCGALSLRTYLPTPFLRWTLSSHLTLLETDDQLLLPALPGLDVHELRQAVTERGGLAEGAGEKQLRVWLARWMEGVKPTLHGEGGERRARLILEYAARQWDCGKEHSTH</sequence>
<dbReference type="InterPro" id="IPR044202">
    <property type="entry name" value="LETM1/MDM38-like"/>
</dbReference>
<dbReference type="Proteomes" id="UP000030653">
    <property type="component" value="Unassembled WGS sequence"/>
</dbReference>
<evidence type="ECO:0000256" key="4">
    <source>
        <dbReference type="ARBA" id="ARBA00022989"/>
    </source>
</evidence>
<dbReference type="OrthoDB" id="73691at2759"/>
<organism evidence="10 11">
    <name type="scientific">Dacryopinax primogenitus (strain DJM 731)</name>
    <name type="common">Brown rot fungus</name>
    <dbReference type="NCBI Taxonomy" id="1858805"/>
    <lineage>
        <taxon>Eukaryota</taxon>
        <taxon>Fungi</taxon>
        <taxon>Dikarya</taxon>
        <taxon>Basidiomycota</taxon>
        <taxon>Agaricomycotina</taxon>
        <taxon>Dacrymycetes</taxon>
        <taxon>Dacrymycetales</taxon>
        <taxon>Dacrymycetaceae</taxon>
        <taxon>Dacryopinax</taxon>
    </lineage>
</organism>
<dbReference type="RefSeq" id="XP_040630898.1">
    <property type="nucleotide sequence ID" value="XM_040769822.1"/>
</dbReference>
<evidence type="ECO:0000256" key="5">
    <source>
        <dbReference type="ARBA" id="ARBA00023128"/>
    </source>
</evidence>
<dbReference type="AlphaFoldDB" id="M5G5M3"/>
<evidence type="ECO:0000256" key="6">
    <source>
        <dbReference type="ARBA" id="ARBA00023136"/>
    </source>
</evidence>
<keyword evidence="5 7" id="KW-0496">Mitochondrion</keyword>
<dbReference type="PROSITE" id="PS51758">
    <property type="entry name" value="LETM1_RBD"/>
    <property type="match status" value="1"/>
</dbReference>
<evidence type="ECO:0000256" key="1">
    <source>
        <dbReference type="ARBA" id="ARBA00004434"/>
    </source>
</evidence>
<dbReference type="STRING" id="1858805.M5G5M3"/>
<reference evidence="10 11" key="1">
    <citation type="journal article" date="2012" name="Science">
        <title>The Paleozoic origin of enzymatic lignin decomposition reconstructed from 31 fungal genomes.</title>
        <authorList>
            <person name="Floudas D."/>
            <person name="Binder M."/>
            <person name="Riley R."/>
            <person name="Barry K."/>
            <person name="Blanchette R.A."/>
            <person name="Henrissat B."/>
            <person name="Martinez A.T."/>
            <person name="Otillar R."/>
            <person name="Spatafora J.W."/>
            <person name="Yadav J.S."/>
            <person name="Aerts A."/>
            <person name="Benoit I."/>
            <person name="Boyd A."/>
            <person name="Carlson A."/>
            <person name="Copeland A."/>
            <person name="Coutinho P.M."/>
            <person name="de Vries R.P."/>
            <person name="Ferreira P."/>
            <person name="Findley K."/>
            <person name="Foster B."/>
            <person name="Gaskell J."/>
            <person name="Glotzer D."/>
            <person name="Gorecki P."/>
            <person name="Heitman J."/>
            <person name="Hesse C."/>
            <person name="Hori C."/>
            <person name="Igarashi K."/>
            <person name="Jurgens J.A."/>
            <person name="Kallen N."/>
            <person name="Kersten P."/>
            <person name="Kohler A."/>
            <person name="Kuees U."/>
            <person name="Kumar T.K.A."/>
            <person name="Kuo A."/>
            <person name="LaButti K."/>
            <person name="Larrondo L.F."/>
            <person name="Lindquist E."/>
            <person name="Ling A."/>
            <person name="Lombard V."/>
            <person name="Lucas S."/>
            <person name="Lundell T."/>
            <person name="Martin R."/>
            <person name="McLaughlin D.J."/>
            <person name="Morgenstern I."/>
            <person name="Morin E."/>
            <person name="Murat C."/>
            <person name="Nagy L.G."/>
            <person name="Nolan M."/>
            <person name="Ohm R.A."/>
            <person name="Patyshakuliyeva A."/>
            <person name="Rokas A."/>
            <person name="Ruiz-Duenas F.J."/>
            <person name="Sabat G."/>
            <person name="Salamov A."/>
            <person name="Samejima M."/>
            <person name="Schmutz J."/>
            <person name="Slot J.C."/>
            <person name="St John F."/>
            <person name="Stenlid J."/>
            <person name="Sun H."/>
            <person name="Sun S."/>
            <person name="Syed K."/>
            <person name="Tsang A."/>
            <person name="Wiebenga A."/>
            <person name="Young D."/>
            <person name="Pisabarro A."/>
            <person name="Eastwood D.C."/>
            <person name="Martin F."/>
            <person name="Cullen D."/>
            <person name="Grigoriev I.V."/>
            <person name="Hibbett D.S."/>
        </authorList>
    </citation>
    <scope>NUCLEOTIDE SEQUENCE [LARGE SCALE GENOMIC DNA]</scope>
    <source>
        <strain evidence="10 11">DJM-731 SS1</strain>
    </source>
</reference>
<evidence type="ECO:0000256" key="2">
    <source>
        <dbReference type="ARBA" id="ARBA00022692"/>
    </source>
</evidence>
<feature type="region of interest" description="Disordered" evidence="8">
    <location>
        <begin position="50"/>
        <end position="112"/>
    </location>
</feature>
<protein>
    <recommendedName>
        <fullName evidence="9">Letm1 RBD domain-containing protein</fullName>
    </recommendedName>
</protein>